<feature type="chain" id="PRO_5020453222" evidence="2">
    <location>
        <begin position="20"/>
        <end position="160"/>
    </location>
</feature>
<keyword evidence="2" id="KW-0732">Signal</keyword>
<dbReference type="OrthoDB" id="5966769at2"/>
<evidence type="ECO:0000256" key="1">
    <source>
        <dbReference type="SAM" id="MobiDB-lite"/>
    </source>
</evidence>
<gene>
    <name evidence="3" type="ORF">E2F46_07985</name>
</gene>
<accession>A0A4R5TVM6</accession>
<name>A0A4R5TVM6_9GAMM</name>
<feature type="region of interest" description="Disordered" evidence="1">
    <location>
        <begin position="139"/>
        <end position="160"/>
    </location>
</feature>
<proteinExistence type="predicted"/>
<protein>
    <submittedName>
        <fullName evidence="3">Uncharacterized protein</fullName>
    </submittedName>
</protein>
<keyword evidence="4" id="KW-1185">Reference proteome</keyword>
<dbReference type="AlphaFoldDB" id="A0A4R5TVM6"/>
<comment type="caution">
    <text evidence="3">The sequence shown here is derived from an EMBL/GenBank/DDBJ whole genome shotgun (WGS) entry which is preliminary data.</text>
</comment>
<feature type="signal peptide" evidence="2">
    <location>
        <begin position="1"/>
        <end position="19"/>
    </location>
</feature>
<evidence type="ECO:0000313" key="4">
    <source>
        <dbReference type="Proteomes" id="UP000294796"/>
    </source>
</evidence>
<evidence type="ECO:0000313" key="3">
    <source>
        <dbReference type="EMBL" id="TDK25156.1"/>
    </source>
</evidence>
<sequence length="160" mass="16807">MIRSTLAGLALFAALPAFASTPQCQGIPAAQAQVAGATVLSPVAVEFVAANPQLGSQRGVLAPAFDDRQSLENVLLRIRAEGCRAAAMQAAPVVHAAAEGYVKKTEFDNTPYRFNMTQNGKRMTADDFDAWLQANGYSAGRRASAAEPAEAEVAAPQTEQ</sequence>
<dbReference type="EMBL" id="SMTF01000004">
    <property type="protein sequence ID" value="TDK25156.1"/>
    <property type="molecule type" value="Genomic_DNA"/>
</dbReference>
<reference evidence="3 4" key="1">
    <citation type="submission" date="2019-03" db="EMBL/GenBank/DDBJ databases">
        <title>Luteimonas zhaokaii sp.nov., isolated from the rectal contents of Plateau pika in Yushu, Qinghai Province, China.</title>
        <authorList>
            <person name="Zhang G."/>
        </authorList>
    </citation>
    <scope>NUCLEOTIDE SEQUENCE [LARGE SCALE GENOMIC DNA]</scope>
    <source>
        <strain evidence="3 4">B9</strain>
    </source>
</reference>
<organism evidence="3 4">
    <name type="scientific">Luteimonas aestuarii</name>
    <dbReference type="NCBI Taxonomy" id="453837"/>
    <lineage>
        <taxon>Bacteria</taxon>
        <taxon>Pseudomonadati</taxon>
        <taxon>Pseudomonadota</taxon>
        <taxon>Gammaproteobacteria</taxon>
        <taxon>Lysobacterales</taxon>
        <taxon>Lysobacteraceae</taxon>
        <taxon>Luteimonas</taxon>
    </lineage>
</organism>
<evidence type="ECO:0000256" key="2">
    <source>
        <dbReference type="SAM" id="SignalP"/>
    </source>
</evidence>
<dbReference type="Proteomes" id="UP000294796">
    <property type="component" value="Unassembled WGS sequence"/>
</dbReference>